<keyword evidence="2" id="KW-1185">Reference proteome</keyword>
<accession>A0A344UUP0</accession>
<dbReference type="Proteomes" id="UP000251995">
    <property type="component" value="Chromosome"/>
</dbReference>
<dbReference type="InterPro" id="IPR023168">
    <property type="entry name" value="GatB_Yqey_C_2"/>
</dbReference>
<dbReference type="EMBL" id="CP025198">
    <property type="protein sequence ID" value="AXE38988.1"/>
    <property type="molecule type" value="Genomic_DNA"/>
</dbReference>
<dbReference type="Pfam" id="PF09424">
    <property type="entry name" value="YqeY"/>
    <property type="match status" value="1"/>
</dbReference>
<dbReference type="InterPro" id="IPR003789">
    <property type="entry name" value="Asn/Gln_tRNA_amidoTrase-B-like"/>
</dbReference>
<proteinExistence type="predicted"/>
<evidence type="ECO:0000313" key="2">
    <source>
        <dbReference type="Proteomes" id="UP000251995"/>
    </source>
</evidence>
<protein>
    <recommendedName>
        <fullName evidence="3">GatB/YqeY domain-containing protein</fullName>
    </recommendedName>
</protein>
<evidence type="ECO:0008006" key="3">
    <source>
        <dbReference type="Google" id="ProtNLM"/>
    </source>
</evidence>
<dbReference type="InterPro" id="IPR019004">
    <property type="entry name" value="YqeY/Aim41"/>
</dbReference>
<name>A0A344UUP0_9ACTN</name>
<sequence>MGAVKIQLKSDLVAAMKAHDEVAKSTIRMALAAIQSAEVAGDEARELSDAEETDVLAKQVSSRRDSAAAYREGGREELAADEEAEIAVLEKYLPAQLSAEEVRAIVDEEVAAAAGDQKPSMKLMGPVMKAVQARTKGRFDGKQASNLVRAALS</sequence>
<dbReference type="AlphaFoldDB" id="A0A344UUP0"/>
<dbReference type="InterPro" id="IPR042184">
    <property type="entry name" value="YqeY/Aim41_N"/>
</dbReference>
<dbReference type="RefSeq" id="WP_114044910.1">
    <property type="nucleotide sequence ID" value="NZ_CP025198.1"/>
</dbReference>
<evidence type="ECO:0000313" key="1">
    <source>
        <dbReference type="EMBL" id="AXE38988.1"/>
    </source>
</evidence>
<dbReference type="SUPFAM" id="SSF89095">
    <property type="entry name" value="GatB/YqeY motif"/>
    <property type="match status" value="1"/>
</dbReference>
<dbReference type="Gene3D" id="1.10.1510.10">
    <property type="entry name" value="Uncharacterised protein YqeY/AIM41 PF09424, N-terminal domain"/>
    <property type="match status" value="1"/>
</dbReference>
<organism evidence="1 2">
    <name type="scientific">Acidipropionibacterium virtanenii</name>
    <dbReference type="NCBI Taxonomy" id="2057246"/>
    <lineage>
        <taxon>Bacteria</taxon>
        <taxon>Bacillati</taxon>
        <taxon>Actinomycetota</taxon>
        <taxon>Actinomycetes</taxon>
        <taxon>Propionibacteriales</taxon>
        <taxon>Propionibacteriaceae</taxon>
        <taxon>Acidipropionibacterium</taxon>
    </lineage>
</organism>
<dbReference type="Gene3D" id="1.10.10.410">
    <property type="match status" value="1"/>
</dbReference>
<dbReference type="OrthoDB" id="5244551at2"/>
<dbReference type="GO" id="GO:0016884">
    <property type="term" value="F:carbon-nitrogen ligase activity, with glutamine as amido-N-donor"/>
    <property type="evidence" value="ECO:0007669"/>
    <property type="project" value="InterPro"/>
</dbReference>
<gene>
    <name evidence="1" type="ORF">JS278_01829</name>
</gene>
<dbReference type="PANTHER" id="PTHR28055">
    <property type="entry name" value="ALTERED INHERITANCE OF MITOCHONDRIA PROTEIN 41, MITOCHONDRIAL"/>
    <property type="match status" value="1"/>
</dbReference>
<reference evidence="1 2" key="1">
    <citation type="submission" date="2017-12" db="EMBL/GenBank/DDBJ databases">
        <title>The whole genome sequence of the Acidipropionibacterium virtanenii sp. nov. type strain JS278.</title>
        <authorList>
            <person name="Laine P."/>
            <person name="Deptula P."/>
            <person name="Varmanen P."/>
            <person name="Auvinen P."/>
        </authorList>
    </citation>
    <scope>NUCLEOTIDE SEQUENCE [LARGE SCALE GENOMIC DNA]</scope>
    <source>
        <strain evidence="1 2">JS278</strain>
    </source>
</reference>
<dbReference type="KEGG" id="acij:JS278_01829"/>
<dbReference type="PANTHER" id="PTHR28055:SF1">
    <property type="entry name" value="ALTERED INHERITANCE OF MITOCHONDRIA PROTEIN 41, MITOCHONDRIAL"/>
    <property type="match status" value="1"/>
</dbReference>